<reference evidence="2 3" key="1">
    <citation type="journal article" date="2023" name="Plants (Basel)">
        <title>Bridging the Gap: Combining Genomics and Transcriptomics Approaches to Understand Stylosanthes scabra, an Orphan Legume from the Brazilian Caatinga.</title>
        <authorList>
            <person name="Ferreira-Neto J.R.C."/>
            <person name="da Silva M.D."/>
            <person name="Binneck E."/>
            <person name="de Melo N.F."/>
            <person name="da Silva R.H."/>
            <person name="de Melo A.L.T.M."/>
            <person name="Pandolfi V."/>
            <person name="Bustamante F.O."/>
            <person name="Brasileiro-Vidal A.C."/>
            <person name="Benko-Iseppon A.M."/>
        </authorList>
    </citation>
    <scope>NUCLEOTIDE SEQUENCE [LARGE SCALE GENOMIC DNA]</scope>
    <source>
        <tissue evidence="2">Leaves</tissue>
    </source>
</reference>
<dbReference type="EMBL" id="JASCZI010007313">
    <property type="protein sequence ID" value="MED6117633.1"/>
    <property type="molecule type" value="Genomic_DNA"/>
</dbReference>
<feature type="region of interest" description="Disordered" evidence="1">
    <location>
        <begin position="92"/>
        <end position="127"/>
    </location>
</feature>
<protein>
    <submittedName>
        <fullName evidence="2">Uncharacterized protein</fullName>
    </submittedName>
</protein>
<evidence type="ECO:0000256" key="1">
    <source>
        <dbReference type="SAM" id="MobiDB-lite"/>
    </source>
</evidence>
<evidence type="ECO:0000313" key="2">
    <source>
        <dbReference type="EMBL" id="MED6117633.1"/>
    </source>
</evidence>
<accession>A0ABU6R0S7</accession>
<proteinExistence type="predicted"/>
<keyword evidence="3" id="KW-1185">Reference proteome</keyword>
<sequence>MCRPVYLNEVGAQLKVHVDFHDHSESKNSAWEDGGKELPHDEAVHPPPVSWRRKPLFGFGLSRKQTSRSLTQHWRRCRGTLCQTLLMAEPQVNNGQSAQMQDGRTTSDSGLNNGRRNGRSDSPKTFSSYIKELLRQVDRIK</sequence>
<evidence type="ECO:0000313" key="3">
    <source>
        <dbReference type="Proteomes" id="UP001341840"/>
    </source>
</evidence>
<feature type="compositionally biased region" description="Polar residues" evidence="1">
    <location>
        <begin position="92"/>
        <end position="115"/>
    </location>
</feature>
<comment type="caution">
    <text evidence="2">The sequence shown here is derived from an EMBL/GenBank/DDBJ whole genome shotgun (WGS) entry which is preliminary data.</text>
</comment>
<name>A0ABU6R0S7_9FABA</name>
<feature type="region of interest" description="Disordered" evidence="1">
    <location>
        <begin position="25"/>
        <end position="49"/>
    </location>
</feature>
<organism evidence="2 3">
    <name type="scientific">Stylosanthes scabra</name>
    <dbReference type="NCBI Taxonomy" id="79078"/>
    <lineage>
        <taxon>Eukaryota</taxon>
        <taxon>Viridiplantae</taxon>
        <taxon>Streptophyta</taxon>
        <taxon>Embryophyta</taxon>
        <taxon>Tracheophyta</taxon>
        <taxon>Spermatophyta</taxon>
        <taxon>Magnoliopsida</taxon>
        <taxon>eudicotyledons</taxon>
        <taxon>Gunneridae</taxon>
        <taxon>Pentapetalae</taxon>
        <taxon>rosids</taxon>
        <taxon>fabids</taxon>
        <taxon>Fabales</taxon>
        <taxon>Fabaceae</taxon>
        <taxon>Papilionoideae</taxon>
        <taxon>50 kb inversion clade</taxon>
        <taxon>dalbergioids sensu lato</taxon>
        <taxon>Dalbergieae</taxon>
        <taxon>Pterocarpus clade</taxon>
        <taxon>Stylosanthes</taxon>
    </lineage>
</organism>
<feature type="compositionally biased region" description="Basic and acidic residues" evidence="1">
    <location>
        <begin position="33"/>
        <end position="44"/>
    </location>
</feature>
<gene>
    <name evidence="2" type="ORF">PIB30_111697</name>
</gene>
<dbReference type="Proteomes" id="UP001341840">
    <property type="component" value="Unassembled WGS sequence"/>
</dbReference>